<dbReference type="Proteomes" id="UP001163156">
    <property type="component" value="Chromosome"/>
</dbReference>
<gene>
    <name evidence="2" type="ORF">OM944_05950</name>
</gene>
<dbReference type="PANTHER" id="PTHR19328:SF40">
    <property type="entry name" value="BLL0591 PROTEIN"/>
    <property type="match status" value="1"/>
</dbReference>
<dbReference type="Pfam" id="PF22807">
    <property type="entry name" value="TrAA12"/>
    <property type="match status" value="1"/>
</dbReference>
<dbReference type="SUPFAM" id="SSF50952">
    <property type="entry name" value="Soluble quinoprotein glucose dehydrogenase"/>
    <property type="match status" value="1"/>
</dbReference>
<dbReference type="PROSITE" id="PS51257">
    <property type="entry name" value="PROKAR_LIPOPROTEIN"/>
    <property type="match status" value="1"/>
</dbReference>
<protein>
    <submittedName>
        <fullName evidence="2">PQQ-dependent sugar dehydrogenase</fullName>
    </submittedName>
</protein>
<evidence type="ECO:0000313" key="2">
    <source>
        <dbReference type="EMBL" id="UZD24036.1"/>
    </source>
</evidence>
<proteinExistence type="predicted"/>
<dbReference type="RefSeq" id="WP_264810749.1">
    <property type="nucleotide sequence ID" value="NZ_CP110226.1"/>
</dbReference>
<dbReference type="Gene3D" id="2.120.10.30">
    <property type="entry name" value="TolB, C-terminal domain"/>
    <property type="match status" value="1"/>
</dbReference>
<sequence length="400" mass="44118">MKPIAKISIALSLGITLLSFGCEQEQKTEAQTFKTPNSSNKRSIKDAKAEVQLDKIQLPENFNIEVWAADIPNAREMALTEEGVLFVGSRQEGNVYAVIDEDGDGKADTKFVLAEGLRMPNGVAFKDGDLYVAEVSRILRFNDILNNLGNPKYEVVYDDYPTESHHGWKFIAFGPDDLLYIPVGAPCNICKSEDEIFASITRLDVTDPNASPEIVAHGVRNSVGFDWDPNSGDLWFTDNGRDMMGDDIPNCELNHVSEAGQHFGYPYWHEGTVKDPEFGDQGGPASDYIAPAAKMGPHVAPLGINFYEGEMFPADYQNRAFIAKHGSWNRSKKSGYVVTSIEINGGNASNEKDFISGWLDEASQEAWGRPVDFELMKDGSMLISDDMAGVIYRVSYAASN</sequence>
<accession>A0ABY6MJT5</accession>
<dbReference type="EMBL" id="CP110226">
    <property type="protein sequence ID" value="UZD24036.1"/>
    <property type="molecule type" value="Genomic_DNA"/>
</dbReference>
<dbReference type="InterPro" id="IPR054539">
    <property type="entry name" value="Beta-prop_PDH"/>
</dbReference>
<reference evidence="2" key="1">
    <citation type="submission" date="2022-10" db="EMBL/GenBank/DDBJ databases">
        <title>Algoriphagus sp. a novel bacteria isolate from halophytes salicornia europaea.</title>
        <authorList>
            <person name="Peng Y."/>
            <person name="Jiang L."/>
            <person name="Lee J."/>
        </authorList>
    </citation>
    <scope>NUCLEOTIDE SEQUENCE</scope>
    <source>
        <strain evidence="2">TR-M5</strain>
    </source>
</reference>
<dbReference type="InterPro" id="IPR011042">
    <property type="entry name" value="6-blade_b-propeller_TolB-like"/>
</dbReference>
<organism evidence="2 3">
    <name type="scientific">Algoriphagus halophytocola</name>
    <dbReference type="NCBI Taxonomy" id="2991499"/>
    <lineage>
        <taxon>Bacteria</taxon>
        <taxon>Pseudomonadati</taxon>
        <taxon>Bacteroidota</taxon>
        <taxon>Cytophagia</taxon>
        <taxon>Cytophagales</taxon>
        <taxon>Cyclobacteriaceae</taxon>
        <taxon>Algoriphagus</taxon>
    </lineage>
</organism>
<name>A0ABY6MJT5_9BACT</name>
<evidence type="ECO:0000313" key="3">
    <source>
        <dbReference type="Proteomes" id="UP001163156"/>
    </source>
</evidence>
<evidence type="ECO:0000259" key="1">
    <source>
        <dbReference type="Pfam" id="PF22807"/>
    </source>
</evidence>
<feature type="domain" description="Pyrroloquinoline quinone-dependent pyranose dehydrogenase beta-propeller" evidence="1">
    <location>
        <begin position="58"/>
        <end position="395"/>
    </location>
</feature>
<dbReference type="PANTHER" id="PTHR19328">
    <property type="entry name" value="HEDGEHOG-INTERACTING PROTEIN"/>
    <property type="match status" value="1"/>
</dbReference>
<dbReference type="InterPro" id="IPR011041">
    <property type="entry name" value="Quinoprot_gluc/sorb_DH_b-prop"/>
</dbReference>
<keyword evidence="3" id="KW-1185">Reference proteome</keyword>